<feature type="region of interest" description="Disordered" evidence="1">
    <location>
        <begin position="132"/>
        <end position="166"/>
    </location>
</feature>
<proteinExistence type="predicted"/>
<protein>
    <submittedName>
        <fullName evidence="3">M28 family peptidase</fullName>
    </submittedName>
</protein>
<reference evidence="3 4" key="1">
    <citation type="journal article" date="2021" name="bioRxiv">
        <title>Unraveling nitrogen, sulfur and carbon metabolic pathways and microbial community transcriptional responses to substrate deprivation and toxicity stresses in a bioreactor mimicking anoxic brackish coastal sediment conditions.</title>
        <authorList>
            <person name="Martins P.D."/>
            <person name="Echeveste M.J."/>
            <person name="Arshad A."/>
            <person name="Kurth J."/>
            <person name="Ouboter H."/>
            <person name="Jetten M.S.M."/>
            <person name="Welte C.U."/>
        </authorList>
    </citation>
    <scope>NUCLEOTIDE SEQUENCE [LARGE SCALE GENOMIC DNA]</scope>
    <source>
        <strain evidence="3">MAG_38</strain>
    </source>
</reference>
<accession>A0AAJ1AL04</accession>
<dbReference type="AlphaFoldDB" id="A0AAJ1AL04"/>
<evidence type="ECO:0000313" key="3">
    <source>
        <dbReference type="EMBL" id="MBZ0160142.1"/>
    </source>
</evidence>
<feature type="domain" description="Peptidase M28" evidence="2">
    <location>
        <begin position="55"/>
        <end position="119"/>
    </location>
</feature>
<gene>
    <name evidence="3" type="ORF">K8G79_08420</name>
</gene>
<dbReference type="InterPro" id="IPR007484">
    <property type="entry name" value="Peptidase_M28"/>
</dbReference>
<sequence length="166" mass="18017">MKASLRDRTHRSAGLSLAPAGSSSASPARSVSATSFGLRRCAVRIFRQHSDFPLEHVATSRFVPGVAWSDHRSFWRHGYCAIMVTGTAFYRYPYYHTRKDTSEKLAYPEFTRVTAGLAETFAALAIEGLESGRDSPSAAIPMPSGSPHRVRSTGSGDAPGRLRASV</sequence>
<comment type="caution">
    <text evidence="3">The sequence shown here is derived from an EMBL/GenBank/DDBJ whole genome shotgun (WGS) entry which is preliminary data.</text>
</comment>
<dbReference type="SUPFAM" id="SSF53187">
    <property type="entry name" value="Zn-dependent exopeptidases"/>
    <property type="match status" value="1"/>
</dbReference>
<evidence type="ECO:0000256" key="1">
    <source>
        <dbReference type="SAM" id="MobiDB-lite"/>
    </source>
</evidence>
<name>A0AAJ1AL04_9BACT</name>
<dbReference type="Gene3D" id="3.40.630.10">
    <property type="entry name" value="Zn peptidases"/>
    <property type="match status" value="1"/>
</dbReference>
<organism evidence="3 4">
    <name type="scientific">Candidatus Methylomirabilis tolerans</name>
    <dbReference type="NCBI Taxonomy" id="3123416"/>
    <lineage>
        <taxon>Bacteria</taxon>
        <taxon>Candidatus Methylomirabilota</taxon>
        <taxon>Candidatus Methylomirabilia</taxon>
        <taxon>Candidatus Methylomirabilales</taxon>
        <taxon>Candidatus Methylomirabilaceae</taxon>
        <taxon>Candidatus Methylomirabilis</taxon>
    </lineage>
</organism>
<dbReference type="EMBL" id="JAIOIU010000102">
    <property type="protein sequence ID" value="MBZ0160142.1"/>
    <property type="molecule type" value="Genomic_DNA"/>
</dbReference>
<dbReference type="Proteomes" id="UP001197609">
    <property type="component" value="Unassembled WGS sequence"/>
</dbReference>
<dbReference type="Pfam" id="PF04389">
    <property type="entry name" value="Peptidase_M28"/>
    <property type="match status" value="1"/>
</dbReference>
<evidence type="ECO:0000313" key="4">
    <source>
        <dbReference type="Proteomes" id="UP001197609"/>
    </source>
</evidence>
<feature type="region of interest" description="Disordered" evidence="1">
    <location>
        <begin position="1"/>
        <end position="29"/>
    </location>
</feature>
<feature type="compositionally biased region" description="Low complexity" evidence="1">
    <location>
        <begin position="12"/>
        <end position="29"/>
    </location>
</feature>
<evidence type="ECO:0000259" key="2">
    <source>
        <dbReference type="Pfam" id="PF04389"/>
    </source>
</evidence>